<dbReference type="SMART" id="SM00710">
    <property type="entry name" value="PbH1"/>
    <property type="match status" value="7"/>
</dbReference>
<name>A0ABT6A6Z7_9ACTN</name>
<feature type="compositionally biased region" description="Polar residues" evidence="1">
    <location>
        <begin position="332"/>
        <end position="345"/>
    </location>
</feature>
<dbReference type="SUPFAM" id="SSF51126">
    <property type="entry name" value="Pectin lyase-like"/>
    <property type="match status" value="1"/>
</dbReference>
<dbReference type="InterPro" id="IPR012334">
    <property type="entry name" value="Pectin_lyas_fold"/>
</dbReference>
<organism evidence="4 5">
    <name type="scientific">Streptomyces tropicalis</name>
    <dbReference type="NCBI Taxonomy" id="3034234"/>
    <lineage>
        <taxon>Bacteria</taxon>
        <taxon>Bacillati</taxon>
        <taxon>Actinomycetota</taxon>
        <taxon>Actinomycetes</taxon>
        <taxon>Kitasatosporales</taxon>
        <taxon>Streptomycetaceae</taxon>
        <taxon>Streptomyces</taxon>
    </lineage>
</organism>
<keyword evidence="2" id="KW-0732">Signal</keyword>
<dbReference type="EMBL" id="JARJBB010000008">
    <property type="protein sequence ID" value="MDF3300402.1"/>
    <property type="molecule type" value="Genomic_DNA"/>
</dbReference>
<feature type="region of interest" description="Disordered" evidence="1">
    <location>
        <begin position="332"/>
        <end position="353"/>
    </location>
</feature>
<accession>A0ABT6A6Z7</accession>
<dbReference type="Pfam" id="PF13229">
    <property type="entry name" value="Beta_helix"/>
    <property type="match status" value="2"/>
</dbReference>
<feature type="chain" id="PRO_5045722360" evidence="2">
    <location>
        <begin position="22"/>
        <end position="353"/>
    </location>
</feature>
<reference evidence="4 5" key="1">
    <citation type="submission" date="2023-03" db="EMBL/GenBank/DDBJ databases">
        <title>Draft genome sequence of Streptomyces sp. K1PA1 isolated from peat swamp forest in Thailand.</title>
        <authorList>
            <person name="Klaysubun C."/>
            <person name="Duangmal K."/>
        </authorList>
    </citation>
    <scope>NUCLEOTIDE SEQUENCE [LARGE SCALE GENOMIC DNA]</scope>
    <source>
        <strain evidence="4 5">K1PA1</strain>
    </source>
</reference>
<feature type="domain" description="Right handed beta helix" evidence="3">
    <location>
        <begin position="241"/>
        <end position="343"/>
    </location>
</feature>
<protein>
    <submittedName>
        <fullName evidence="4">Right-handed parallel beta-helix repeat-containing protein</fullName>
    </submittedName>
</protein>
<dbReference type="InterPro" id="IPR011050">
    <property type="entry name" value="Pectin_lyase_fold/virulence"/>
</dbReference>
<keyword evidence="5" id="KW-1185">Reference proteome</keyword>
<comment type="caution">
    <text evidence="4">The sequence shown here is derived from an EMBL/GenBank/DDBJ whole genome shotgun (WGS) entry which is preliminary data.</text>
</comment>
<evidence type="ECO:0000313" key="4">
    <source>
        <dbReference type="EMBL" id="MDF3300402.1"/>
    </source>
</evidence>
<feature type="signal peptide" evidence="2">
    <location>
        <begin position="1"/>
        <end position="21"/>
    </location>
</feature>
<dbReference type="Gene3D" id="2.160.20.10">
    <property type="entry name" value="Single-stranded right-handed beta-helix, Pectin lyase-like"/>
    <property type="match status" value="1"/>
</dbReference>
<evidence type="ECO:0000256" key="1">
    <source>
        <dbReference type="SAM" id="MobiDB-lite"/>
    </source>
</evidence>
<dbReference type="Proteomes" id="UP001221150">
    <property type="component" value="Unassembled WGS sequence"/>
</dbReference>
<evidence type="ECO:0000256" key="2">
    <source>
        <dbReference type="SAM" id="SignalP"/>
    </source>
</evidence>
<dbReference type="InterPro" id="IPR006626">
    <property type="entry name" value="PbH1"/>
</dbReference>
<sequence length="353" mass="37054">MTKRHTALALCVAALAGSAVAAAPEVAVPRTHVVHPGQSIQRAVDIARSGDTVLVLPGVYHGSVRVTTPRLTLRGAGRRTVVEPGPRNAADRCAKSGNGICVTGTRNRRLTGVTVSDLAVTGFTRAGVFGMATDGLAVRRVTSERNGLWGFAEERSVRSVYRGNTARANGEAGLFLANTITAEKGAYDTGGTLLRQNRLEGNRIGVTIRRLRNVTVSRNVVTGNCAGLFVVGDENKPRAGAVTVRRNRIAANNKYCAKTARLPFLQGSGVVLTGAEDSLVTGNTITGNRGRSPMSGGVVLFKSFVGAPSRGNRVSGNRLTDNAPADLVNQETTKSNNHFQGNSCRASRPAGLC</sequence>
<dbReference type="RefSeq" id="WP_276109958.1">
    <property type="nucleotide sequence ID" value="NZ_JARJBB010000008.1"/>
</dbReference>
<proteinExistence type="predicted"/>
<evidence type="ECO:0000313" key="5">
    <source>
        <dbReference type="Proteomes" id="UP001221150"/>
    </source>
</evidence>
<dbReference type="InterPro" id="IPR039448">
    <property type="entry name" value="Beta_helix"/>
</dbReference>
<feature type="domain" description="Right handed beta helix" evidence="3">
    <location>
        <begin position="96"/>
        <end position="235"/>
    </location>
</feature>
<evidence type="ECO:0000259" key="3">
    <source>
        <dbReference type="Pfam" id="PF13229"/>
    </source>
</evidence>
<gene>
    <name evidence="4" type="ORF">P3H78_17615</name>
</gene>